<dbReference type="OrthoDB" id="6157589at2759"/>
<evidence type="ECO:0000313" key="4">
    <source>
        <dbReference type="Proteomes" id="UP000694844"/>
    </source>
</evidence>
<sequence length="311" mass="35051">MGMVVYWIVIMCSITCAISKSQVWSLGSNRYGVNDVEDSCTTKPWEMDQFLEFAPCPPITKTHLLCDFPVNLTCQERTRILRKCVDELINIYKLDKYAISRVFETCNQSSIMVQCDDFFSLCKNVSDFKCGSPKPTKSPPTTIRPPVIPISTTKTTTTLAYNVSDSNLDDSDLEVNGGRPEHPVINAGADDRNWLPLLFLLLLPIVAVILCIAYFIRRRRKPLNGGHGNGSPHEEHLIEDFDKRECLNLDYQSLLKDSALHLNKHESSSPRDAFFQIKLKSIPSGSGKEVDNFQTYGKRTAKPAKSENKLI</sequence>
<dbReference type="Proteomes" id="UP000694844">
    <property type="component" value="Chromosome 4"/>
</dbReference>
<keyword evidence="2" id="KW-0812">Transmembrane</keyword>
<accession>A0A8B8E6G5</accession>
<feature type="transmembrane region" description="Helical" evidence="2">
    <location>
        <begin position="194"/>
        <end position="216"/>
    </location>
</feature>
<gene>
    <name evidence="5" type="primary">LOC111131841</name>
</gene>
<keyword evidence="2" id="KW-0472">Membrane</keyword>
<keyword evidence="4" id="KW-1185">Reference proteome</keyword>
<evidence type="ECO:0000256" key="2">
    <source>
        <dbReference type="SAM" id="Phobius"/>
    </source>
</evidence>
<dbReference type="GeneID" id="111131841"/>
<feature type="signal peptide" evidence="3">
    <location>
        <begin position="1"/>
        <end position="19"/>
    </location>
</feature>
<dbReference type="KEGG" id="cvn:111131841"/>
<keyword evidence="2" id="KW-1133">Transmembrane helix</keyword>
<feature type="region of interest" description="Disordered" evidence="1">
    <location>
        <begin position="284"/>
        <end position="311"/>
    </location>
</feature>
<name>A0A8B8E6G5_CRAVI</name>
<proteinExistence type="predicted"/>
<dbReference type="RefSeq" id="XP_022335279.1">
    <property type="nucleotide sequence ID" value="XM_022479571.1"/>
</dbReference>
<organism evidence="4 5">
    <name type="scientific">Crassostrea virginica</name>
    <name type="common">Eastern oyster</name>
    <dbReference type="NCBI Taxonomy" id="6565"/>
    <lineage>
        <taxon>Eukaryota</taxon>
        <taxon>Metazoa</taxon>
        <taxon>Spiralia</taxon>
        <taxon>Lophotrochozoa</taxon>
        <taxon>Mollusca</taxon>
        <taxon>Bivalvia</taxon>
        <taxon>Autobranchia</taxon>
        <taxon>Pteriomorphia</taxon>
        <taxon>Ostreida</taxon>
        <taxon>Ostreoidea</taxon>
        <taxon>Ostreidae</taxon>
        <taxon>Crassostrea</taxon>
    </lineage>
</organism>
<reference evidence="5" key="1">
    <citation type="submission" date="2025-08" db="UniProtKB">
        <authorList>
            <consortium name="RefSeq"/>
        </authorList>
    </citation>
    <scope>IDENTIFICATION</scope>
    <source>
        <tissue evidence="5">Whole sample</tissue>
    </source>
</reference>
<evidence type="ECO:0000256" key="3">
    <source>
        <dbReference type="SAM" id="SignalP"/>
    </source>
</evidence>
<evidence type="ECO:0000256" key="1">
    <source>
        <dbReference type="SAM" id="MobiDB-lite"/>
    </source>
</evidence>
<evidence type="ECO:0000313" key="5">
    <source>
        <dbReference type="RefSeq" id="XP_022335279.1"/>
    </source>
</evidence>
<dbReference type="AlphaFoldDB" id="A0A8B8E6G5"/>
<keyword evidence="3" id="KW-0732">Signal</keyword>
<protein>
    <submittedName>
        <fullName evidence="5">Uncharacterized protein LOC111131841</fullName>
    </submittedName>
</protein>
<feature type="chain" id="PRO_5034222954" evidence="3">
    <location>
        <begin position="20"/>
        <end position="311"/>
    </location>
</feature>